<dbReference type="Pfam" id="PF00226">
    <property type="entry name" value="DnaJ"/>
    <property type="match status" value="1"/>
</dbReference>
<comment type="caution">
    <text evidence="3">The sequence shown here is derived from an EMBL/GenBank/DDBJ whole genome shotgun (WGS) entry which is preliminary data.</text>
</comment>
<proteinExistence type="predicted"/>
<dbReference type="OMA" id="HATFGNR"/>
<accession>A0A165XM22</accession>
<feature type="region of interest" description="Disordered" evidence="1">
    <location>
        <begin position="49"/>
        <end position="88"/>
    </location>
</feature>
<feature type="compositionally biased region" description="Basic residues" evidence="1">
    <location>
        <begin position="58"/>
        <end position="67"/>
    </location>
</feature>
<reference evidence="3" key="1">
    <citation type="journal article" date="2016" name="Nat. Genet.">
        <title>A high-quality carrot genome assembly provides new insights into carotenoid accumulation and asterid genome evolution.</title>
        <authorList>
            <person name="Iorizzo M."/>
            <person name="Ellison S."/>
            <person name="Senalik D."/>
            <person name="Zeng P."/>
            <person name="Satapoomin P."/>
            <person name="Huang J."/>
            <person name="Bowman M."/>
            <person name="Iovene M."/>
            <person name="Sanseverino W."/>
            <person name="Cavagnaro P."/>
            <person name="Yildiz M."/>
            <person name="Macko-Podgorni A."/>
            <person name="Moranska E."/>
            <person name="Grzebelus E."/>
            <person name="Grzebelus D."/>
            <person name="Ashrafi H."/>
            <person name="Zheng Z."/>
            <person name="Cheng S."/>
            <person name="Spooner D."/>
            <person name="Van Deynze A."/>
            <person name="Simon P."/>
        </authorList>
    </citation>
    <scope>NUCLEOTIDE SEQUENCE [LARGE SCALE GENOMIC DNA]</scope>
    <source>
        <tissue evidence="3">Leaf</tissue>
    </source>
</reference>
<sequence>MVNNLQRYETRQKRADAKKALRNLLYHNGSCKTTYEDVHSKFETTNIWGQGKRDRSNSSKKKGRSKSSAHASKAHDHKKKYQSSRNNPFEDYDGYSEPIFQATFGGRCYTWSYRMEGESSFRRSSSGFEWREHSQRTNSNREWDDAHETCSERESCFPGSSSDRTILGLPISGPLKIEDVKTAFRLSALKWHPDRHQGPTQAVAEEKFKHCAEAYESLCKALASA</sequence>
<gene>
    <name evidence="3" type="ORF">DCAR_014350</name>
</gene>
<protein>
    <recommendedName>
        <fullName evidence="2">J domain-containing protein</fullName>
    </recommendedName>
</protein>
<dbReference type="AlphaFoldDB" id="A0A165XM22"/>
<dbReference type="CDD" id="cd06257">
    <property type="entry name" value="DnaJ"/>
    <property type="match status" value="1"/>
</dbReference>
<dbReference type="PROSITE" id="PS50076">
    <property type="entry name" value="DNAJ_2"/>
    <property type="match status" value="1"/>
</dbReference>
<dbReference type="Gene3D" id="1.10.287.110">
    <property type="entry name" value="DnaJ domain"/>
    <property type="match status" value="1"/>
</dbReference>
<organism evidence="3">
    <name type="scientific">Daucus carota subsp. sativus</name>
    <name type="common">Carrot</name>
    <dbReference type="NCBI Taxonomy" id="79200"/>
    <lineage>
        <taxon>Eukaryota</taxon>
        <taxon>Viridiplantae</taxon>
        <taxon>Streptophyta</taxon>
        <taxon>Embryophyta</taxon>
        <taxon>Tracheophyta</taxon>
        <taxon>Spermatophyta</taxon>
        <taxon>Magnoliopsida</taxon>
        <taxon>eudicotyledons</taxon>
        <taxon>Gunneridae</taxon>
        <taxon>Pentapetalae</taxon>
        <taxon>asterids</taxon>
        <taxon>campanulids</taxon>
        <taxon>Apiales</taxon>
        <taxon>Apiaceae</taxon>
        <taxon>Apioideae</taxon>
        <taxon>Scandiceae</taxon>
        <taxon>Daucinae</taxon>
        <taxon>Daucus</taxon>
        <taxon>Daucus sect. Daucus</taxon>
    </lineage>
</organism>
<evidence type="ECO:0000256" key="1">
    <source>
        <dbReference type="SAM" id="MobiDB-lite"/>
    </source>
</evidence>
<dbReference type="PANTHER" id="PTHR45376">
    <property type="entry name" value="CHAPERONE DNAJ-DOMAIN SUPERFAMILY PROTEIN-RELATED"/>
    <property type="match status" value="1"/>
</dbReference>
<evidence type="ECO:0000259" key="2">
    <source>
        <dbReference type="PROSITE" id="PS50076"/>
    </source>
</evidence>
<dbReference type="EMBL" id="LNRQ01000004">
    <property type="protein sequence ID" value="KZM98288.1"/>
    <property type="molecule type" value="Genomic_DNA"/>
</dbReference>
<evidence type="ECO:0000313" key="3">
    <source>
        <dbReference type="EMBL" id="KZM98288.1"/>
    </source>
</evidence>
<dbReference type="SUPFAM" id="SSF46565">
    <property type="entry name" value="Chaperone J-domain"/>
    <property type="match status" value="1"/>
</dbReference>
<name>A0A165XM22_DAUCS</name>
<dbReference type="InterPro" id="IPR001623">
    <property type="entry name" value="DnaJ_domain"/>
</dbReference>
<dbReference type="SMART" id="SM00271">
    <property type="entry name" value="DnaJ"/>
    <property type="match status" value="1"/>
</dbReference>
<dbReference type="PANTHER" id="PTHR45376:SF5">
    <property type="entry name" value="CHAPERONE DNAJ-DOMAIN SUPERFAMILY PROTEIN"/>
    <property type="match status" value="1"/>
</dbReference>
<dbReference type="Gramene" id="KZM98288">
    <property type="protein sequence ID" value="KZM98288"/>
    <property type="gene ID" value="DCAR_014350"/>
</dbReference>
<feature type="domain" description="J" evidence="2">
    <location>
        <begin position="162"/>
        <end position="223"/>
    </location>
</feature>
<dbReference type="InterPro" id="IPR036869">
    <property type="entry name" value="J_dom_sf"/>
</dbReference>